<organism evidence="3 4">
    <name type="scientific">Streptosporangium vulgare</name>
    <dbReference type="NCBI Taxonomy" id="46190"/>
    <lineage>
        <taxon>Bacteria</taxon>
        <taxon>Bacillati</taxon>
        <taxon>Actinomycetota</taxon>
        <taxon>Actinomycetes</taxon>
        <taxon>Streptosporangiales</taxon>
        <taxon>Streptosporangiaceae</taxon>
        <taxon>Streptosporangium</taxon>
    </lineage>
</organism>
<keyword evidence="1" id="KW-1133">Transmembrane helix</keyword>
<keyword evidence="4" id="KW-1185">Reference proteome</keyword>
<dbReference type="Gene3D" id="3.10.350.10">
    <property type="entry name" value="LysM domain"/>
    <property type="match status" value="1"/>
</dbReference>
<accession>A0ABV5TKX9</accession>
<dbReference type="InterPro" id="IPR018392">
    <property type="entry name" value="LysM"/>
</dbReference>
<feature type="transmembrane region" description="Helical" evidence="1">
    <location>
        <begin position="30"/>
        <end position="48"/>
    </location>
</feature>
<evidence type="ECO:0000313" key="4">
    <source>
        <dbReference type="Proteomes" id="UP001589610"/>
    </source>
</evidence>
<dbReference type="SUPFAM" id="SSF54106">
    <property type="entry name" value="LysM domain"/>
    <property type="match status" value="1"/>
</dbReference>
<gene>
    <name evidence="3" type="ORF">ACFFRH_30180</name>
</gene>
<sequence>MAPVARARRSGVARPAPVRRPLRLTRRGRIVAVAVLALFTLGVLWIGGRIDMASAGGRPDLEGLPRITVHAGDTLWEIADALTEEADAGPTVRRVMDLNGLSGPEVRPGTRLYLPEGLVR</sequence>
<evidence type="ECO:0000313" key="3">
    <source>
        <dbReference type="EMBL" id="MFB9679774.1"/>
    </source>
</evidence>
<keyword evidence="1" id="KW-0812">Transmembrane</keyword>
<keyword evidence="1" id="KW-0472">Membrane</keyword>
<dbReference type="Pfam" id="PF01476">
    <property type="entry name" value="LysM"/>
    <property type="match status" value="1"/>
</dbReference>
<dbReference type="SMART" id="SM00257">
    <property type="entry name" value="LysM"/>
    <property type="match status" value="1"/>
</dbReference>
<dbReference type="Proteomes" id="UP001589610">
    <property type="component" value="Unassembled WGS sequence"/>
</dbReference>
<evidence type="ECO:0000256" key="1">
    <source>
        <dbReference type="SAM" id="Phobius"/>
    </source>
</evidence>
<comment type="caution">
    <text evidence="3">The sequence shown here is derived from an EMBL/GenBank/DDBJ whole genome shotgun (WGS) entry which is preliminary data.</text>
</comment>
<evidence type="ECO:0000259" key="2">
    <source>
        <dbReference type="SMART" id="SM00257"/>
    </source>
</evidence>
<reference evidence="3 4" key="1">
    <citation type="submission" date="2024-09" db="EMBL/GenBank/DDBJ databases">
        <authorList>
            <person name="Sun Q."/>
            <person name="Mori K."/>
        </authorList>
    </citation>
    <scope>NUCLEOTIDE SEQUENCE [LARGE SCALE GENOMIC DNA]</scope>
    <source>
        <strain evidence="3 4">JCM 3028</strain>
    </source>
</reference>
<name>A0ABV5TKX9_9ACTN</name>
<proteinExistence type="predicted"/>
<dbReference type="RefSeq" id="WP_344750009.1">
    <property type="nucleotide sequence ID" value="NZ_BAAAWW010000214.1"/>
</dbReference>
<dbReference type="InterPro" id="IPR036779">
    <property type="entry name" value="LysM_dom_sf"/>
</dbReference>
<dbReference type="EMBL" id="JBHMBS010000018">
    <property type="protein sequence ID" value="MFB9679774.1"/>
    <property type="molecule type" value="Genomic_DNA"/>
</dbReference>
<protein>
    <submittedName>
        <fullName evidence="3">LysM peptidoglycan-binding domain-containing protein</fullName>
    </submittedName>
</protein>
<feature type="domain" description="LysM" evidence="2">
    <location>
        <begin position="66"/>
        <end position="115"/>
    </location>
</feature>
<dbReference type="CDD" id="cd00118">
    <property type="entry name" value="LysM"/>
    <property type="match status" value="1"/>
</dbReference>